<gene>
    <name evidence="1" type="ORF">METZ01_LOCUS345789</name>
</gene>
<protein>
    <submittedName>
        <fullName evidence="1">Uncharacterized protein</fullName>
    </submittedName>
</protein>
<reference evidence="1" key="1">
    <citation type="submission" date="2018-05" db="EMBL/GenBank/DDBJ databases">
        <authorList>
            <person name="Lanie J.A."/>
            <person name="Ng W.-L."/>
            <person name="Kazmierczak K.M."/>
            <person name="Andrzejewski T.M."/>
            <person name="Davidsen T.M."/>
            <person name="Wayne K.J."/>
            <person name="Tettelin H."/>
            <person name="Glass J.I."/>
            <person name="Rusch D."/>
            <person name="Podicherti R."/>
            <person name="Tsui H.-C.T."/>
            <person name="Winkler M.E."/>
        </authorList>
    </citation>
    <scope>NUCLEOTIDE SEQUENCE</scope>
</reference>
<sequence length="36" mass="4071">MILSPYDTYNTPHRRSPFWLHSGPGKTCSYAGSQTL</sequence>
<proteinExistence type="predicted"/>
<accession>A0A382R6Y0</accession>
<organism evidence="1">
    <name type="scientific">marine metagenome</name>
    <dbReference type="NCBI Taxonomy" id="408172"/>
    <lineage>
        <taxon>unclassified sequences</taxon>
        <taxon>metagenomes</taxon>
        <taxon>ecological metagenomes</taxon>
    </lineage>
</organism>
<name>A0A382R6Y0_9ZZZZ</name>
<feature type="non-terminal residue" evidence="1">
    <location>
        <position position="36"/>
    </location>
</feature>
<dbReference type="AlphaFoldDB" id="A0A382R6Y0"/>
<dbReference type="EMBL" id="UINC01119249">
    <property type="protein sequence ID" value="SVC92935.1"/>
    <property type="molecule type" value="Genomic_DNA"/>
</dbReference>
<evidence type="ECO:0000313" key="1">
    <source>
        <dbReference type="EMBL" id="SVC92935.1"/>
    </source>
</evidence>